<dbReference type="InterPro" id="IPR001034">
    <property type="entry name" value="DeoR_HTH"/>
</dbReference>
<dbReference type="PROSITE" id="PS00894">
    <property type="entry name" value="HTH_DEOR_1"/>
    <property type="match status" value="1"/>
</dbReference>
<dbReference type="PANTHER" id="PTHR30363">
    <property type="entry name" value="HTH-TYPE TRANSCRIPTIONAL REGULATOR SRLR-RELATED"/>
    <property type="match status" value="1"/>
</dbReference>
<sequence>MLSIERQREIEELLLEKKSISVAELSERFDVSFETIRRDLKVLEAKGIVEKSYGGAVLKEKVSHKADFKTLSHVMVDTKKKMAETAISFIRPGDCIYIDFSTTCNQIVPLLEDISINILTNSLEVMNQLAGRKNISLFSTGGIFDPGNYAFMGNTSIQNLEQFHLDKAFISCRALSMERGISDKSEQEAELRKKIIESSNKVYLMVDHTKFNKVAFVRTCDMKAITAVITDMHPGQAWEAYFKKNNIGLYISGSVGDKK</sequence>
<dbReference type="InterPro" id="IPR037171">
    <property type="entry name" value="NagB/RpiA_transferase-like"/>
</dbReference>
<dbReference type="SMART" id="SM01134">
    <property type="entry name" value="DeoRC"/>
    <property type="match status" value="1"/>
</dbReference>
<dbReference type="SUPFAM" id="SSF100950">
    <property type="entry name" value="NagB/RpiA/CoA transferase-like"/>
    <property type="match status" value="1"/>
</dbReference>
<reference evidence="5" key="2">
    <citation type="journal article" date="2021" name="PeerJ">
        <title>Extensive microbial diversity within the chicken gut microbiome revealed by metagenomics and culture.</title>
        <authorList>
            <person name="Gilroy R."/>
            <person name="Ravi A."/>
            <person name="Getino M."/>
            <person name="Pursley I."/>
            <person name="Horton D.L."/>
            <person name="Alikhan N.F."/>
            <person name="Baker D."/>
            <person name="Gharbi K."/>
            <person name="Hall N."/>
            <person name="Watson M."/>
            <person name="Adriaenssens E.M."/>
            <person name="Foster-Nyarko E."/>
            <person name="Jarju S."/>
            <person name="Secka A."/>
            <person name="Antonio M."/>
            <person name="Oren A."/>
            <person name="Chaudhuri R.R."/>
            <person name="La Ragione R."/>
            <person name="Hildebrand F."/>
            <person name="Pallen M.J."/>
        </authorList>
    </citation>
    <scope>NUCLEOTIDE SEQUENCE</scope>
    <source>
        <strain evidence="5">CHK187-14744</strain>
    </source>
</reference>
<comment type="caution">
    <text evidence="5">The sequence shown here is derived from an EMBL/GenBank/DDBJ whole genome shotgun (WGS) entry which is preliminary data.</text>
</comment>
<dbReference type="InterPro" id="IPR050313">
    <property type="entry name" value="Carb_Metab_HTH_regulators"/>
</dbReference>
<gene>
    <name evidence="5" type="ORF">IAB63_00870</name>
</gene>
<dbReference type="Proteomes" id="UP000824164">
    <property type="component" value="Unassembled WGS sequence"/>
</dbReference>
<evidence type="ECO:0000313" key="5">
    <source>
        <dbReference type="EMBL" id="HIU01789.1"/>
    </source>
</evidence>
<dbReference type="Gene3D" id="1.10.10.10">
    <property type="entry name" value="Winged helix-like DNA-binding domain superfamily/Winged helix DNA-binding domain"/>
    <property type="match status" value="1"/>
</dbReference>
<dbReference type="Pfam" id="PF00455">
    <property type="entry name" value="DeoRC"/>
    <property type="match status" value="1"/>
</dbReference>
<keyword evidence="1" id="KW-0805">Transcription regulation</keyword>
<dbReference type="InterPro" id="IPR036388">
    <property type="entry name" value="WH-like_DNA-bd_sf"/>
</dbReference>
<organism evidence="5 6">
    <name type="scientific">Candidatus Onthocola gallistercoris</name>
    <dbReference type="NCBI Taxonomy" id="2840876"/>
    <lineage>
        <taxon>Bacteria</taxon>
        <taxon>Bacillati</taxon>
        <taxon>Bacillota</taxon>
        <taxon>Bacilli</taxon>
        <taxon>Candidatus Onthocola</taxon>
    </lineage>
</organism>
<dbReference type="GO" id="GO:0003700">
    <property type="term" value="F:DNA-binding transcription factor activity"/>
    <property type="evidence" value="ECO:0007669"/>
    <property type="project" value="InterPro"/>
</dbReference>
<name>A0A9D1KWG4_9FIRM</name>
<protein>
    <submittedName>
        <fullName evidence="5">DeoR/GlpR transcriptional regulator</fullName>
    </submittedName>
</protein>
<dbReference type="Gene3D" id="3.40.50.1360">
    <property type="match status" value="1"/>
</dbReference>
<dbReference type="InterPro" id="IPR014036">
    <property type="entry name" value="DeoR-like_C"/>
</dbReference>
<dbReference type="GO" id="GO:0003677">
    <property type="term" value="F:DNA binding"/>
    <property type="evidence" value="ECO:0007669"/>
    <property type="project" value="UniProtKB-KW"/>
</dbReference>
<proteinExistence type="predicted"/>
<keyword evidence="3" id="KW-0804">Transcription</keyword>
<dbReference type="InterPro" id="IPR036390">
    <property type="entry name" value="WH_DNA-bd_sf"/>
</dbReference>
<accession>A0A9D1KWG4</accession>
<feature type="domain" description="HTH deoR-type" evidence="4">
    <location>
        <begin position="3"/>
        <end position="58"/>
    </location>
</feature>
<dbReference type="InterPro" id="IPR018356">
    <property type="entry name" value="Tscrpt_reg_HTH_DeoR_CS"/>
</dbReference>
<dbReference type="PRINTS" id="PR00037">
    <property type="entry name" value="HTHLACR"/>
</dbReference>
<dbReference type="EMBL" id="DVLT01000004">
    <property type="protein sequence ID" value="HIU01789.1"/>
    <property type="molecule type" value="Genomic_DNA"/>
</dbReference>
<dbReference type="PANTHER" id="PTHR30363:SF44">
    <property type="entry name" value="AGA OPERON TRANSCRIPTIONAL REPRESSOR-RELATED"/>
    <property type="match status" value="1"/>
</dbReference>
<evidence type="ECO:0000256" key="2">
    <source>
        <dbReference type="ARBA" id="ARBA00023125"/>
    </source>
</evidence>
<evidence type="ECO:0000256" key="1">
    <source>
        <dbReference type="ARBA" id="ARBA00023015"/>
    </source>
</evidence>
<keyword evidence="2" id="KW-0238">DNA-binding</keyword>
<dbReference type="SMART" id="SM00420">
    <property type="entry name" value="HTH_DEOR"/>
    <property type="match status" value="1"/>
</dbReference>
<dbReference type="SUPFAM" id="SSF46785">
    <property type="entry name" value="Winged helix' DNA-binding domain"/>
    <property type="match status" value="1"/>
</dbReference>
<dbReference type="AlphaFoldDB" id="A0A9D1KWG4"/>
<dbReference type="Pfam" id="PF08220">
    <property type="entry name" value="HTH_DeoR"/>
    <property type="match status" value="1"/>
</dbReference>
<dbReference type="PROSITE" id="PS51000">
    <property type="entry name" value="HTH_DEOR_2"/>
    <property type="match status" value="1"/>
</dbReference>
<evidence type="ECO:0000256" key="3">
    <source>
        <dbReference type="ARBA" id="ARBA00023163"/>
    </source>
</evidence>
<evidence type="ECO:0000259" key="4">
    <source>
        <dbReference type="PROSITE" id="PS51000"/>
    </source>
</evidence>
<evidence type="ECO:0000313" key="6">
    <source>
        <dbReference type="Proteomes" id="UP000824164"/>
    </source>
</evidence>
<reference evidence="5" key="1">
    <citation type="submission" date="2020-10" db="EMBL/GenBank/DDBJ databases">
        <authorList>
            <person name="Gilroy R."/>
        </authorList>
    </citation>
    <scope>NUCLEOTIDE SEQUENCE</scope>
    <source>
        <strain evidence="5">CHK187-14744</strain>
    </source>
</reference>